<feature type="domain" description="ABC transporter" evidence="10">
    <location>
        <begin position="1"/>
        <end position="232"/>
    </location>
</feature>
<dbReference type="SMART" id="SM00382">
    <property type="entry name" value="AAA"/>
    <property type="match status" value="1"/>
</dbReference>
<dbReference type="SUPFAM" id="SSF50331">
    <property type="entry name" value="MOP-like"/>
    <property type="match status" value="1"/>
</dbReference>
<name>A0A1Y5SYJ7_9PROT</name>
<dbReference type="PROSITE" id="PS00211">
    <property type="entry name" value="ABC_TRANSPORTER_1"/>
    <property type="match status" value="1"/>
</dbReference>
<dbReference type="Pfam" id="PF03459">
    <property type="entry name" value="TOBE"/>
    <property type="match status" value="1"/>
</dbReference>
<evidence type="ECO:0000256" key="3">
    <source>
        <dbReference type="ARBA" id="ARBA00022505"/>
    </source>
</evidence>
<dbReference type="GO" id="GO:0005524">
    <property type="term" value="F:ATP binding"/>
    <property type="evidence" value="ECO:0007669"/>
    <property type="project" value="UniProtKB-KW"/>
</dbReference>
<evidence type="ECO:0000256" key="2">
    <source>
        <dbReference type="ARBA" id="ARBA00022475"/>
    </source>
</evidence>
<dbReference type="PANTHER" id="PTHR43514">
    <property type="entry name" value="ABC TRANSPORTER I FAMILY MEMBER 10"/>
    <property type="match status" value="1"/>
</dbReference>
<evidence type="ECO:0000256" key="5">
    <source>
        <dbReference type="ARBA" id="ARBA00022741"/>
    </source>
</evidence>
<evidence type="ECO:0000256" key="1">
    <source>
        <dbReference type="ARBA" id="ARBA00022448"/>
    </source>
</evidence>
<dbReference type="PROSITE" id="PS50893">
    <property type="entry name" value="ABC_TRANSPORTER_2"/>
    <property type="match status" value="1"/>
</dbReference>
<keyword evidence="4" id="KW-0997">Cell inner membrane</keyword>
<dbReference type="FunCoup" id="A0A1Y5SYJ7">
    <property type="interactions" value="102"/>
</dbReference>
<dbReference type="InterPro" id="IPR050334">
    <property type="entry name" value="Molybdenum_import_ModC"/>
</dbReference>
<keyword evidence="1" id="KW-0813">Transport</keyword>
<dbReference type="GO" id="GO:0016020">
    <property type="term" value="C:membrane"/>
    <property type="evidence" value="ECO:0007669"/>
    <property type="project" value="InterPro"/>
</dbReference>
<evidence type="ECO:0000256" key="8">
    <source>
        <dbReference type="ARBA" id="ARBA00023136"/>
    </source>
</evidence>
<dbReference type="EC" id="3.6.3.25" evidence="12"/>
<keyword evidence="13" id="KW-1185">Reference proteome</keyword>
<evidence type="ECO:0000256" key="4">
    <source>
        <dbReference type="ARBA" id="ARBA00022519"/>
    </source>
</evidence>
<dbReference type="InterPro" id="IPR003439">
    <property type="entry name" value="ABC_transporter-like_ATP-bd"/>
</dbReference>
<dbReference type="InterPro" id="IPR017871">
    <property type="entry name" value="ABC_transporter-like_CS"/>
</dbReference>
<dbReference type="AlphaFoldDB" id="A0A1Y5SYJ7"/>
<dbReference type="SUPFAM" id="SSF52540">
    <property type="entry name" value="P-loop containing nucleoside triphosphate hydrolases"/>
    <property type="match status" value="1"/>
</dbReference>
<gene>
    <name evidence="12" type="primary">cysA_3</name>
    <name evidence="12" type="ORF">OCH7691_02184</name>
</gene>
<dbReference type="GO" id="GO:0015098">
    <property type="term" value="F:molybdate ion transmembrane transporter activity"/>
    <property type="evidence" value="ECO:0007669"/>
    <property type="project" value="InterPro"/>
</dbReference>
<accession>A0A1Y5SYJ7</accession>
<sequence>MLRVDFRRALPDFALDIRFEAGSGITALLGRSGAGKTQTINHLAGLLRPDSGRIAIDERVLFDSARGIDVAPEKRRLGYVFQEDRLFPHMTVAGNLKYGLGLVPAAARRISLDEVIGLLGIEALLERRPRRLSGGERQRVAIGRALLTSPDLLLMDEPLANIDPPRRAEILPFIERLRDQLGIAIVYVSHNMAEIIRLADDVALIDRGRIVTHGPVEDVMSRLDLRPLIGRHDAGAVLVARVAEHDPVDRLTRLTSAAGELFVPRMDLAIGAEIRVRLRSRDISLSLEEPGANSILNRFRGRVVAIHDEEGAQGDVEILAGDGARIWARVTHRSIRTLALAPGTEVWAMIKSVAIDRRSLGRAGPARD</sequence>
<dbReference type="InterPro" id="IPR005116">
    <property type="entry name" value="Transp-assoc_OB_typ1"/>
</dbReference>
<dbReference type="Proteomes" id="UP000193200">
    <property type="component" value="Unassembled WGS sequence"/>
</dbReference>
<dbReference type="NCBIfam" id="TIGR02142">
    <property type="entry name" value="modC_ABC"/>
    <property type="match status" value="1"/>
</dbReference>
<dbReference type="InterPro" id="IPR004606">
    <property type="entry name" value="Mop_domain"/>
</dbReference>
<reference evidence="12 13" key="1">
    <citation type="submission" date="2017-03" db="EMBL/GenBank/DDBJ databases">
        <authorList>
            <person name="Afonso C.L."/>
            <person name="Miller P.J."/>
            <person name="Scott M.A."/>
            <person name="Spackman E."/>
            <person name="Goraichik I."/>
            <person name="Dimitrov K.M."/>
            <person name="Suarez D.L."/>
            <person name="Swayne D.E."/>
        </authorList>
    </citation>
    <scope>NUCLEOTIDE SEQUENCE [LARGE SCALE GENOMIC DNA]</scope>
    <source>
        <strain evidence="12 13">CECT 7691</strain>
    </source>
</reference>
<keyword evidence="3 9" id="KW-0500">Molybdenum</keyword>
<dbReference type="Pfam" id="PF00005">
    <property type="entry name" value="ABC_tran"/>
    <property type="match status" value="1"/>
</dbReference>
<dbReference type="OrthoDB" id="9802264at2"/>
<keyword evidence="8" id="KW-0472">Membrane</keyword>
<evidence type="ECO:0000256" key="6">
    <source>
        <dbReference type="ARBA" id="ARBA00022840"/>
    </source>
</evidence>
<dbReference type="InterPro" id="IPR011868">
    <property type="entry name" value="ModC_ABC_ATP-bd"/>
</dbReference>
<feature type="domain" description="Mop" evidence="11">
    <location>
        <begin position="292"/>
        <end position="359"/>
    </location>
</feature>
<dbReference type="GO" id="GO:0016887">
    <property type="term" value="F:ATP hydrolysis activity"/>
    <property type="evidence" value="ECO:0007669"/>
    <property type="project" value="InterPro"/>
</dbReference>
<dbReference type="Gene3D" id="3.40.50.300">
    <property type="entry name" value="P-loop containing nucleotide triphosphate hydrolases"/>
    <property type="match status" value="1"/>
</dbReference>
<dbReference type="InParanoid" id="A0A1Y5SYJ7"/>
<evidence type="ECO:0000313" key="12">
    <source>
        <dbReference type="EMBL" id="SLN49850.1"/>
    </source>
</evidence>
<evidence type="ECO:0000313" key="13">
    <source>
        <dbReference type="Proteomes" id="UP000193200"/>
    </source>
</evidence>
<protein>
    <submittedName>
        <fullName evidence="12">Sulfate/thiosulfate import ATP-binding protein CysA</fullName>
        <ecNumber evidence="12">3.6.3.25</ecNumber>
    </submittedName>
</protein>
<dbReference type="Gene3D" id="2.40.50.100">
    <property type="match status" value="1"/>
</dbReference>
<keyword evidence="5" id="KW-0547">Nucleotide-binding</keyword>
<evidence type="ECO:0000256" key="9">
    <source>
        <dbReference type="PROSITE-ProRule" id="PRU01213"/>
    </source>
</evidence>
<dbReference type="EMBL" id="FWFR01000001">
    <property type="protein sequence ID" value="SLN49850.1"/>
    <property type="molecule type" value="Genomic_DNA"/>
</dbReference>
<dbReference type="PANTHER" id="PTHR43514:SF4">
    <property type="entry name" value="ABC TRANSPORTER I FAMILY MEMBER 10"/>
    <property type="match status" value="1"/>
</dbReference>
<keyword evidence="6 12" id="KW-0067">ATP-binding</keyword>
<keyword evidence="7" id="KW-1278">Translocase</keyword>
<evidence type="ECO:0000259" key="10">
    <source>
        <dbReference type="PROSITE" id="PS50893"/>
    </source>
</evidence>
<dbReference type="InterPro" id="IPR027417">
    <property type="entry name" value="P-loop_NTPase"/>
</dbReference>
<evidence type="ECO:0000259" key="11">
    <source>
        <dbReference type="PROSITE" id="PS51866"/>
    </source>
</evidence>
<dbReference type="RefSeq" id="WP_085883372.1">
    <property type="nucleotide sequence ID" value="NZ_FWFR01000001.1"/>
</dbReference>
<evidence type="ECO:0000256" key="7">
    <source>
        <dbReference type="ARBA" id="ARBA00022967"/>
    </source>
</evidence>
<dbReference type="InterPro" id="IPR003593">
    <property type="entry name" value="AAA+_ATPase"/>
</dbReference>
<dbReference type="InterPro" id="IPR008995">
    <property type="entry name" value="Mo/tungstate-bd_C_term_dom"/>
</dbReference>
<dbReference type="GO" id="GO:0140359">
    <property type="term" value="F:ABC-type transporter activity"/>
    <property type="evidence" value="ECO:0007669"/>
    <property type="project" value="InterPro"/>
</dbReference>
<organism evidence="12 13">
    <name type="scientific">Oceanibacterium hippocampi</name>
    <dbReference type="NCBI Taxonomy" id="745714"/>
    <lineage>
        <taxon>Bacteria</taxon>
        <taxon>Pseudomonadati</taxon>
        <taxon>Pseudomonadota</taxon>
        <taxon>Alphaproteobacteria</taxon>
        <taxon>Sneathiellales</taxon>
        <taxon>Sneathiellaceae</taxon>
        <taxon>Oceanibacterium</taxon>
    </lineage>
</organism>
<proteinExistence type="predicted"/>
<dbReference type="PROSITE" id="PS51866">
    <property type="entry name" value="MOP"/>
    <property type="match status" value="1"/>
</dbReference>
<keyword evidence="12" id="KW-0378">Hydrolase</keyword>
<keyword evidence="2" id="KW-1003">Cell membrane</keyword>